<evidence type="ECO:0000313" key="2">
    <source>
        <dbReference type="EMBL" id="MBW91355.1"/>
    </source>
</evidence>
<reference evidence="2" key="1">
    <citation type="submission" date="2018-02" db="EMBL/GenBank/DDBJ databases">
        <title>Rhizophora mucronata_Transcriptome.</title>
        <authorList>
            <person name="Meera S.P."/>
            <person name="Sreeshan A."/>
            <person name="Augustine A."/>
        </authorList>
    </citation>
    <scope>NUCLEOTIDE SEQUENCE</scope>
    <source>
        <tissue evidence="2">Leaf</tissue>
    </source>
</reference>
<proteinExistence type="predicted"/>
<organism evidence="2">
    <name type="scientific">Rhizophora mucronata</name>
    <name type="common">Asiatic mangrove</name>
    <dbReference type="NCBI Taxonomy" id="61149"/>
    <lineage>
        <taxon>Eukaryota</taxon>
        <taxon>Viridiplantae</taxon>
        <taxon>Streptophyta</taxon>
        <taxon>Embryophyta</taxon>
        <taxon>Tracheophyta</taxon>
        <taxon>Spermatophyta</taxon>
        <taxon>Magnoliopsida</taxon>
        <taxon>eudicotyledons</taxon>
        <taxon>Gunneridae</taxon>
        <taxon>Pentapetalae</taxon>
        <taxon>rosids</taxon>
        <taxon>fabids</taxon>
        <taxon>Malpighiales</taxon>
        <taxon>Rhizophoraceae</taxon>
        <taxon>Rhizophora</taxon>
    </lineage>
</organism>
<feature type="region of interest" description="Disordered" evidence="1">
    <location>
        <begin position="1"/>
        <end position="26"/>
    </location>
</feature>
<name>A0A2P2JD06_RHIMU</name>
<protein>
    <submittedName>
        <fullName evidence="2">Uncharacterized protein</fullName>
    </submittedName>
</protein>
<evidence type="ECO:0000256" key="1">
    <source>
        <dbReference type="SAM" id="MobiDB-lite"/>
    </source>
</evidence>
<feature type="compositionally biased region" description="Basic and acidic residues" evidence="1">
    <location>
        <begin position="1"/>
        <end position="15"/>
    </location>
</feature>
<sequence>MESSRSRKAAEKRGYEQGVDEEENDYVPESKKVKLRGLARFVLSLFLRL</sequence>
<accession>A0A2P2JD06</accession>
<dbReference type="AlphaFoldDB" id="A0A2P2JD06"/>
<dbReference type="EMBL" id="GGEC01010872">
    <property type="protein sequence ID" value="MBW91355.1"/>
    <property type="molecule type" value="Transcribed_RNA"/>
</dbReference>